<keyword evidence="6 12" id="KW-0808">Transferase</keyword>
<feature type="transmembrane region" description="Helical" evidence="12">
    <location>
        <begin position="547"/>
        <end position="567"/>
    </location>
</feature>
<dbReference type="InterPro" id="IPR037671">
    <property type="entry name" value="PIGN_N"/>
</dbReference>
<dbReference type="CDD" id="cd16020">
    <property type="entry name" value="GPI_EPT_1"/>
    <property type="match status" value="1"/>
</dbReference>
<feature type="transmembrane region" description="Helical" evidence="12">
    <location>
        <begin position="823"/>
        <end position="842"/>
    </location>
</feature>
<keyword evidence="10 12" id="KW-0472">Membrane</keyword>
<feature type="transmembrane region" description="Helical" evidence="12">
    <location>
        <begin position="750"/>
        <end position="768"/>
    </location>
</feature>
<feature type="transmembrane region" description="Helical" evidence="12">
    <location>
        <begin position="390"/>
        <end position="412"/>
    </location>
</feature>
<dbReference type="PANTHER" id="PTHR12250:SF0">
    <property type="entry name" value="GPI ETHANOLAMINE PHOSPHATE TRANSFERASE 1"/>
    <property type="match status" value="1"/>
</dbReference>
<dbReference type="EMBL" id="JAFNEN010000047">
    <property type="protein sequence ID" value="KAG8197952.1"/>
    <property type="molecule type" value="Genomic_DNA"/>
</dbReference>
<keyword evidence="5 12" id="KW-0337">GPI-anchor biosynthesis</keyword>
<keyword evidence="7 12" id="KW-0812">Transmembrane</keyword>
<dbReference type="AlphaFoldDB" id="A0AAV6VMA8"/>
<evidence type="ECO:0000256" key="1">
    <source>
        <dbReference type="ARBA" id="ARBA00004477"/>
    </source>
</evidence>
<feature type="transmembrane region" description="Helical" evidence="12">
    <location>
        <begin position="788"/>
        <end position="811"/>
    </location>
</feature>
<evidence type="ECO:0000256" key="5">
    <source>
        <dbReference type="ARBA" id="ARBA00022502"/>
    </source>
</evidence>
<feature type="transmembrane region" description="Helical" evidence="12">
    <location>
        <begin position="523"/>
        <end position="540"/>
    </location>
</feature>
<feature type="transmembrane region" description="Helical" evidence="12">
    <location>
        <begin position="573"/>
        <end position="591"/>
    </location>
</feature>
<dbReference type="GO" id="GO:0051377">
    <property type="term" value="F:mannose-ethanolamine phosphotransferase activity"/>
    <property type="evidence" value="ECO:0007669"/>
    <property type="project" value="UniProtKB-UniRule"/>
</dbReference>
<feature type="domain" description="GPI ethanolamine phosphate transferase 1 C-terminal" evidence="13">
    <location>
        <begin position="379"/>
        <end position="847"/>
    </location>
</feature>
<evidence type="ECO:0000313" key="15">
    <source>
        <dbReference type="Proteomes" id="UP000827092"/>
    </source>
</evidence>
<evidence type="ECO:0000256" key="6">
    <source>
        <dbReference type="ARBA" id="ARBA00022679"/>
    </source>
</evidence>
<dbReference type="PANTHER" id="PTHR12250">
    <property type="entry name" value="PHOSPHATIDYLINOSITOL GLYCAN, CLASS N"/>
    <property type="match status" value="1"/>
</dbReference>
<evidence type="ECO:0000256" key="11">
    <source>
        <dbReference type="ARBA" id="ARBA00023180"/>
    </source>
</evidence>
<gene>
    <name evidence="14" type="ORF">JTE90_020327</name>
</gene>
<comment type="function">
    <text evidence="12">Ethanolamine phosphate transferase involved in glycosylphosphatidylinositol-anchor biosynthesis. Transfers ethanolamine phosphate to the first alpha-1,4-linked mannose of the glycosylphosphatidylinositol precursor of GPI-anchor.</text>
</comment>
<dbReference type="Proteomes" id="UP000827092">
    <property type="component" value="Unassembled WGS sequence"/>
</dbReference>
<feature type="transmembrane region" description="Helical" evidence="12">
    <location>
        <begin position="433"/>
        <end position="455"/>
    </location>
</feature>
<comment type="pathway">
    <text evidence="2 12">Glycolipid biosynthesis; glycosylphosphatidylinositol-anchor biosynthesis.</text>
</comment>
<evidence type="ECO:0000256" key="10">
    <source>
        <dbReference type="ARBA" id="ARBA00023136"/>
    </source>
</evidence>
<keyword evidence="11" id="KW-0325">Glycoprotein</keyword>
<comment type="subcellular location">
    <subcellularLocation>
        <location evidence="1 12">Endoplasmic reticulum membrane</location>
        <topology evidence="1 12">Multi-pass membrane protein</topology>
    </subcellularLocation>
</comment>
<dbReference type="GO" id="GO:0006506">
    <property type="term" value="P:GPI anchor biosynthetic process"/>
    <property type="evidence" value="ECO:0007669"/>
    <property type="project" value="UniProtKB-KW"/>
</dbReference>
<evidence type="ECO:0000259" key="13">
    <source>
        <dbReference type="Pfam" id="PF04987"/>
    </source>
</evidence>
<dbReference type="GO" id="GO:0005789">
    <property type="term" value="C:endoplasmic reticulum membrane"/>
    <property type="evidence" value="ECO:0007669"/>
    <property type="project" value="UniProtKB-SubCell"/>
</dbReference>
<protein>
    <recommendedName>
        <fullName evidence="4 12">GPI ethanolamine phosphate transferase 1</fullName>
        <ecNumber evidence="12">2.-.-.-</ecNumber>
    </recommendedName>
</protein>
<reference evidence="14 15" key="1">
    <citation type="journal article" date="2022" name="Nat. Ecol. Evol.">
        <title>A masculinizing supergene underlies an exaggerated male reproductive morph in a spider.</title>
        <authorList>
            <person name="Hendrickx F."/>
            <person name="De Corte Z."/>
            <person name="Sonet G."/>
            <person name="Van Belleghem S.M."/>
            <person name="Kostlbacher S."/>
            <person name="Vangestel C."/>
        </authorList>
    </citation>
    <scope>NUCLEOTIDE SEQUENCE [LARGE SCALE GENOMIC DNA]</scope>
    <source>
        <strain evidence="14">W744_W776</strain>
    </source>
</reference>
<evidence type="ECO:0000256" key="8">
    <source>
        <dbReference type="ARBA" id="ARBA00022824"/>
    </source>
</evidence>
<dbReference type="Gene3D" id="3.40.720.10">
    <property type="entry name" value="Alkaline Phosphatase, subunit A"/>
    <property type="match status" value="1"/>
</dbReference>
<dbReference type="InterPro" id="IPR017850">
    <property type="entry name" value="Alkaline_phosphatase_core_sf"/>
</dbReference>
<dbReference type="InterPro" id="IPR007070">
    <property type="entry name" value="GPI_EtnP_transferase_1"/>
</dbReference>
<comment type="similarity">
    <text evidence="3 12">Belongs to the PIGG/PIGN/PIGO family. PIGN subfamily.</text>
</comment>
<keyword evidence="8 12" id="KW-0256">Endoplasmic reticulum</keyword>
<dbReference type="SUPFAM" id="SSF53649">
    <property type="entry name" value="Alkaline phosphatase-like"/>
    <property type="match status" value="1"/>
</dbReference>
<sequence>MTPYAAPLSAPAKRLVLIVADGMRADKFFEVTESGESNSPFLRDIVLNTGAWGVSHTRVPTESRPGHVALIGGIYEDVSAVTRGWKENPVEFDSVFNESRFTWAWGSPDILPMFSKGTKNNVFIDVYTPAEEDFAGANPHNLDEWVFKKLEAFLEEATKNATLKEMLNQDKIIFFLHLLGMDISGHSYKPGSQEYTKNIQVVDAGIEKCVSLINKFYNHDDKTAYVFTSDHGMTDWGSHGSGEMHETFTPLVVWGSGVRGPLGEGKDIYHDGLSADWKLAQVKRVDINQVDIAPLISTLIGIPFPVNSLGILPVEYLGTDWPHKAISLLTNARQILANYQLQMREKKENTFPLFFWTFKELSTSRQIQVGLKIIELALKGMTYYQKHDRIALGLSIFLGFLGWLCFVFVLILKDYTTIGHTSLESSVKYPDENFSRVKCIISFVFIGSFISLLLYAQNAPFMYYAYFLLPIVLWMLVGLQWDLISSAMLYLERKSVFYKFMGLLALSFVAMELLVVSFFKREVLSIILWAIATWPFFSPLTNTHKELCFSWCITSIILSAFPMMAVVGRDTDYKEVILAGWLFVCAVGFCARRPEAGLILNNRMCKREPYQIVVLTAIQVVILCISIFTIQSTSLSIASKDGLPFLNQVVSWFILGISLVLPLFGSHSILTRLLNVMTSLFAPYLLLSISHEGLFCLLLCIQMMIWLALEHQLSYNYSHLQDIFFVSSSSDPTKKKSHSNQITLGDFRRAYFFIFFILLAFFGTGNIASINSFNPTSVYCFLTIFNPFVMGFLILIKVLIPFLIVSCVLRAINVSLKVSPRALFLLILLMSDFLGLHFFFLVKDQGSWLDIGTSLSHFIISITIIIFIMLLYGLAWVLTSVSLDVPSFKNKRHLL</sequence>
<evidence type="ECO:0000256" key="3">
    <source>
        <dbReference type="ARBA" id="ARBA00008400"/>
    </source>
</evidence>
<evidence type="ECO:0000256" key="12">
    <source>
        <dbReference type="RuleBase" id="RU367138"/>
    </source>
</evidence>
<dbReference type="EC" id="2.-.-.-" evidence="12"/>
<comment type="caution">
    <text evidence="14">The sequence shown here is derived from an EMBL/GenBank/DDBJ whole genome shotgun (WGS) entry which is preliminary data.</text>
</comment>
<dbReference type="InterPro" id="IPR002591">
    <property type="entry name" value="Phosphodiest/P_Trfase"/>
</dbReference>
<evidence type="ECO:0000313" key="14">
    <source>
        <dbReference type="EMBL" id="KAG8197952.1"/>
    </source>
</evidence>
<feature type="transmembrane region" description="Helical" evidence="12">
    <location>
        <begin position="692"/>
        <end position="709"/>
    </location>
</feature>
<name>A0AAV6VMA8_9ARAC</name>
<accession>A0AAV6VMA8</accession>
<evidence type="ECO:0000256" key="9">
    <source>
        <dbReference type="ARBA" id="ARBA00022989"/>
    </source>
</evidence>
<feature type="transmembrane region" description="Helical" evidence="12">
    <location>
        <begin position="496"/>
        <end position="517"/>
    </location>
</feature>
<keyword evidence="9 12" id="KW-1133">Transmembrane helix</keyword>
<dbReference type="Pfam" id="PF01663">
    <property type="entry name" value="Phosphodiest"/>
    <property type="match status" value="1"/>
</dbReference>
<evidence type="ECO:0000256" key="7">
    <source>
        <dbReference type="ARBA" id="ARBA00022692"/>
    </source>
</evidence>
<proteinExistence type="inferred from homology"/>
<dbReference type="FunFam" id="3.40.720.10:FF:000015">
    <property type="entry name" value="GPI ethanolamine phosphate transferase 1"/>
    <property type="match status" value="1"/>
</dbReference>
<feature type="transmembrane region" description="Helical" evidence="12">
    <location>
        <begin position="612"/>
        <end position="633"/>
    </location>
</feature>
<feature type="transmembrane region" description="Helical" evidence="12">
    <location>
        <begin position="854"/>
        <end position="883"/>
    </location>
</feature>
<dbReference type="InterPro" id="IPR017852">
    <property type="entry name" value="GPI_EtnP_transferase_1_C"/>
</dbReference>
<evidence type="ECO:0000256" key="4">
    <source>
        <dbReference type="ARBA" id="ARBA00020831"/>
    </source>
</evidence>
<keyword evidence="15" id="KW-1185">Reference proteome</keyword>
<feature type="transmembrane region" description="Helical" evidence="12">
    <location>
        <begin position="461"/>
        <end position="484"/>
    </location>
</feature>
<dbReference type="Pfam" id="PF04987">
    <property type="entry name" value="PigN"/>
    <property type="match status" value="1"/>
</dbReference>
<feature type="transmembrane region" description="Helical" evidence="12">
    <location>
        <begin position="645"/>
        <end position="664"/>
    </location>
</feature>
<organism evidence="14 15">
    <name type="scientific">Oedothorax gibbosus</name>
    <dbReference type="NCBI Taxonomy" id="931172"/>
    <lineage>
        <taxon>Eukaryota</taxon>
        <taxon>Metazoa</taxon>
        <taxon>Ecdysozoa</taxon>
        <taxon>Arthropoda</taxon>
        <taxon>Chelicerata</taxon>
        <taxon>Arachnida</taxon>
        <taxon>Araneae</taxon>
        <taxon>Araneomorphae</taxon>
        <taxon>Entelegynae</taxon>
        <taxon>Araneoidea</taxon>
        <taxon>Linyphiidae</taxon>
        <taxon>Erigoninae</taxon>
        <taxon>Oedothorax</taxon>
    </lineage>
</organism>
<evidence type="ECO:0000256" key="2">
    <source>
        <dbReference type="ARBA" id="ARBA00004687"/>
    </source>
</evidence>